<keyword evidence="2 3" id="KW-0808">Transferase</keyword>
<proteinExistence type="predicted"/>
<dbReference type="GO" id="GO:0009244">
    <property type="term" value="P:lipopolysaccharide core region biosynthetic process"/>
    <property type="evidence" value="ECO:0007669"/>
    <property type="project" value="TreeGrafter"/>
</dbReference>
<dbReference type="SUPFAM" id="SSF53756">
    <property type="entry name" value="UDP-Glycosyltransferase/glycogen phosphorylase"/>
    <property type="match status" value="1"/>
</dbReference>
<name>A0A832DKD3_9BACT</name>
<accession>A0A832DKD3</accession>
<dbReference type="EMBL" id="DSVI01000010">
    <property type="protein sequence ID" value="HGT48020.1"/>
    <property type="molecule type" value="Genomic_DNA"/>
</dbReference>
<protein>
    <submittedName>
        <fullName evidence="3">Glycosyltransferase family 9 protein</fullName>
    </submittedName>
</protein>
<comment type="caution">
    <text evidence="3">The sequence shown here is derived from an EMBL/GenBank/DDBJ whole genome shotgun (WGS) entry which is preliminary data.</text>
</comment>
<keyword evidence="1" id="KW-0328">Glycosyltransferase</keyword>
<dbReference type="InterPro" id="IPR051199">
    <property type="entry name" value="LPS_LOS_Heptosyltrfase"/>
</dbReference>
<organism evidence="3">
    <name type="scientific">Ignavibacterium album</name>
    <dbReference type="NCBI Taxonomy" id="591197"/>
    <lineage>
        <taxon>Bacteria</taxon>
        <taxon>Pseudomonadati</taxon>
        <taxon>Ignavibacteriota</taxon>
        <taxon>Ignavibacteria</taxon>
        <taxon>Ignavibacteriales</taxon>
        <taxon>Ignavibacteriaceae</taxon>
        <taxon>Ignavibacterium</taxon>
    </lineage>
</organism>
<dbReference type="Pfam" id="PF01075">
    <property type="entry name" value="Glyco_transf_9"/>
    <property type="match status" value="1"/>
</dbReference>
<evidence type="ECO:0000313" key="3">
    <source>
        <dbReference type="EMBL" id="HGT48020.1"/>
    </source>
</evidence>
<dbReference type="AlphaFoldDB" id="A0A832DKD3"/>
<dbReference type="Gene3D" id="3.40.50.2000">
    <property type="entry name" value="Glycogen Phosphorylase B"/>
    <property type="match status" value="2"/>
</dbReference>
<reference evidence="3" key="1">
    <citation type="journal article" date="2020" name="mSystems">
        <title>Genome- and Community-Level Interaction Insights into Carbon Utilization and Element Cycling Functions of Hydrothermarchaeota in Hydrothermal Sediment.</title>
        <authorList>
            <person name="Zhou Z."/>
            <person name="Liu Y."/>
            <person name="Xu W."/>
            <person name="Pan J."/>
            <person name="Luo Z.H."/>
            <person name="Li M."/>
        </authorList>
    </citation>
    <scope>NUCLEOTIDE SEQUENCE [LARGE SCALE GENOMIC DNA]</scope>
    <source>
        <strain evidence="3">SpSt-500</strain>
    </source>
</reference>
<evidence type="ECO:0000256" key="1">
    <source>
        <dbReference type="ARBA" id="ARBA00022676"/>
    </source>
</evidence>
<gene>
    <name evidence="3" type="ORF">ENS56_08295</name>
</gene>
<sequence>MCIENLSEILDIHKLSAINKILVVRLSSLGDILLTTPLIRALKNFNQNLQIDFLLRQEYKDVLKLNPNLHELFLFTRNDFENLNLVNKLKEKRYDLVIDLQNNLRSRGIISKLKGEKVKFDKKSFQKILLVKAKINLLKDAPPIPVRYAKVIEGLKVDSAGLDLFTDKEPSEAIKSKQNLIGLCPGARHFTKRWPAEYYIQLGRFLIQNNFNVVLFGGKTDSEICEQINKEIPEALNLQNDNDILQTAADMKLCSAVVCNDSGLMHAASAVGVKVLTIFGSSVKEFGFAPYNCKSLLIENNSLSCRPCSHIGRESCPEKHFSCMKELKPEFVFNELIKFINND</sequence>
<dbReference type="PANTHER" id="PTHR30160">
    <property type="entry name" value="TETRAACYLDISACCHARIDE 4'-KINASE-RELATED"/>
    <property type="match status" value="1"/>
</dbReference>
<dbReference type="PANTHER" id="PTHR30160:SF1">
    <property type="entry name" value="LIPOPOLYSACCHARIDE 1,2-N-ACETYLGLUCOSAMINETRANSFERASE-RELATED"/>
    <property type="match status" value="1"/>
</dbReference>
<dbReference type="GO" id="GO:0005829">
    <property type="term" value="C:cytosol"/>
    <property type="evidence" value="ECO:0007669"/>
    <property type="project" value="TreeGrafter"/>
</dbReference>
<dbReference type="GO" id="GO:0008713">
    <property type="term" value="F:ADP-heptose-lipopolysaccharide heptosyltransferase activity"/>
    <property type="evidence" value="ECO:0007669"/>
    <property type="project" value="TreeGrafter"/>
</dbReference>
<evidence type="ECO:0000256" key="2">
    <source>
        <dbReference type="ARBA" id="ARBA00022679"/>
    </source>
</evidence>
<dbReference type="InterPro" id="IPR002201">
    <property type="entry name" value="Glyco_trans_9"/>
</dbReference>
<dbReference type="CDD" id="cd03789">
    <property type="entry name" value="GT9_LPS_heptosyltransferase"/>
    <property type="match status" value="1"/>
</dbReference>